<evidence type="ECO:0000256" key="5">
    <source>
        <dbReference type="ARBA" id="ARBA00023180"/>
    </source>
</evidence>
<keyword evidence="5" id="KW-0325">Glycoprotein</keyword>
<dbReference type="SMART" id="SM00494">
    <property type="entry name" value="ChtBD2"/>
    <property type="match status" value="7"/>
</dbReference>
<dbReference type="InterPro" id="IPR051940">
    <property type="entry name" value="Chitin_bind-dev_reg"/>
</dbReference>
<dbReference type="SUPFAM" id="SSF57625">
    <property type="entry name" value="Invertebrate chitin-binding proteins"/>
    <property type="match status" value="5"/>
</dbReference>
<dbReference type="InterPro" id="IPR036508">
    <property type="entry name" value="Chitin-bd_dom_sf"/>
</dbReference>
<keyword evidence="3" id="KW-0677">Repeat</keyword>
<reference evidence="8" key="1">
    <citation type="submission" date="2017-02" db="UniProtKB">
        <authorList>
            <consortium name="WormBaseParasite"/>
        </authorList>
    </citation>
    <scope>IDENTIFICATION</scope>
</reference>
<evidence type="ECO:0000313" key="7">
    <source>
        <dbReference type="Proteomes" id="UP000046393"/>
    </source>
</evidence>
<dbReference type="Pfam" id="PF01607">
    <property type="entry name" value="CBM_14"/>
    <property type="match status" value="5"/>
</dbReference>
<accession>A0A0N5AJZ8</accession>
<dbReference type="PANTHER" id="PTHR23301:SF0">
    <property type="entry name" value="CHITIN-BINDING TYPE-2 DOMAIN-CONTAINING PROTEIN-RELATED"/>
    <property type="match status" value="1"/>
</dbReference>
<feature type="domain" description="Chitin-binding type-2" evidence="6">
    <location>
        <begin position="435"/>
        <end position="491"/>
    </location>
</feature>
<proteinExistence type="predicted"/>
<evidence type="ECO:0000256" key="2">
    <source>
        <dbReference type="ARBA" id="ARBA00022729"/>
    </source>
</evidence>
<evidence type="ECO:0000256" key="1">
    <source>
        <dbReference type="ARBA" id="ARBA00022669"/>
    </source>
</evidence>
<dbReference type="InterPro" id="IPR002557">
    <property type="entry name" value="Chitin-bd_dom"/>
</dbReference>
<feature type="domain" description="Chitin-binding type-2" evidence="6">
    <location>
        <begin position="52"/>
        <end position="105"/>
    </location>
</feature>
<dbReference type="GO" id="GO:0008061">
    <property type="term" value="F:chitin binding"/>
    <property type="evidence" value="ECO:0007669"/>
    <property type="project" value="UniProtKB-KW"/>
</dbReference>
<dbReference type="PANTHER" id="PTHR23301">
    <property type="entry name" value="CHITIN BINDING PERITROPHIN-A"/>
    <property type="match status" value="1"/>
</dbReference>
<dbReference type="Proteomes" id="UP000046393">
    <property type="component" value="Unplaced"/>
</dbReference>
<feature type="domain" description="Chitin-binding type-2" evidence="6">
    <location>
        <begin position="518"/>
        <end position="574"/>
    </location>
</feature>
<name>A0A0N5AJZ8_9BILA</name>
<evidence type="ECO:0000313" key="8">
    <source>
        <dbReference type="WBParaSite" id="SMUV_0000479901-mRNA-1"/>
    </source>
</evidence>
<protein>
    <submittedName>
        <fullName evidence="8">Chitin-binding type-2 domain-containing protein</fullName>
    </submittedName>
</protein>
<feature type="domain" description="Chitin-binding type-2" evidence="6">
    <location>
        <begin position="584"/>
        <end position="637"/>
    </location>
</feature>
<evidence type="ECO:0000256" key="4">
    <source>
        <dbReference type="ARBA" id="ARBA00023157"/>
    </source>
</evidence>
<keyword evidence="1" id="KW-0147">Chitin-binding</keyword>
<sequence length="796" mass="85885">MREVGGSNPPSSRKFSSPKRSIFREAYRIDRSRKHCCISGSFSTALLAEEPNKFCETRGPGIYGAGCSQYFIICDGNQALVRRCNGLLYFDEATLSCVSKSKCEACTRTSSPCTAQDLVTQAPVAYFTPGQNLYDSLPVYVSSIDESLLTTTAAPSRVVPQSFTCAGRVDGVYKQDCSGLFIVCNRGEATFLMCPSGLIFDGTTGRCQREVTGCDTQTQQAAELTRPVSAFSCRNSETDYYSQLSDNNVVKCSRGKSILLRCPRGFVLSTRDDLCTEFSLNRAKRYASYGLSALPNSALVESTEYAYGGYAATTGPSPFAYYPSNLLEIVKDDCVWKCEHGYLTVLVSVSDCNGLAYGVHGTGCSGEYVVALPDYCSVFMCPVGLVFDTVVEQCAPAILVPACKKPTVSPTGTPTVRTRTTVAPTRSTTPCPKTTFDCKNRRDGIYGMGCSKTFAVCVAGDVKLMLCPETLKFDAVSVRCLSEEYVPACGGMSTPIPRIPSVVAHPKKVSVAEHAVAVASCSGKADGVYNLGCLSEFYVCNNKVPVVMECPNRLIYDSFSGGCMAKDTVAECGGVSSSVTIPKRKDCTDYLGVISTGCNSYSVCLGATEQSFLCPAGYVFDASRHLCVIQVKNELSSGNFYAMCNFIARLLKLVLFAVLVHSSQECASNIGGTCYSVAEVCVPIILKHQCHAGIILISNQNHIWHLAGISYADMQSNVGFETCAEDLLKDWCVAKYEQDPINGGRFNYSCASSYHSSLLSLQCGDTISNINNRGCYKVTTTSLSIESSYLDATRLS</sequence>
<dbReference type="AlphaFoldDB" id="A0A0N5AJZ8"/>
<keyword evidence="2" id="KW-0732">Signal</keyword>
<dbReference type="STRING" id="451379.A0A0N5AJZ8"/>
<keyword evidence="4" id="KW-1015">Disulfide bond</keyword>
<feature type="domain" description="Chitin-binding type-2" evidence="6">
    <location>
        <begin position="162"/>
        <end position="216"/>
    </location>
</feature>
<evidence type="ECO:0000256" key="3">
    <source>
        <dbReference type="ARBA" id="ARBA00022737"/>
    </source>
</evidence>
<keyword evidence="7" id="KW-1185">Reference proteome</keyword>
<dbReference type="Gene3D" id="2.170.140.10">
    <property type="entry name" value="Chitin binding domain"/>
    <property type="match status" value="2"/>
</dbReference>
<dbReference type="PROSITE" id="PS50940">
    <property type="entry name" value="CHIT_BIND_II"/>
    <property type="match status" value="5"/>
</dbReference>
<dbReference type="GO" id="GO:0005576">
    <property type="term" value="C:extracellular region"/>
    <property type="evidence" value="ECO:0007669"/>
    <property type="project" value="InterPro"/>
</dbReference>
<organism evidence="7 8">
    <name type="scientific">Syphacia muris</name>
    <dbReference type="NCBI Taxonomy" id="451379"/>
    <lineage>
        <taxon>Eukaryota</taxon>
        <taxon>Metazoa</taxon>
        <taxon>Ecdysozoa</taxon>
        <taxon>Nematoda</taxon>
        <taxon>Chromadorea</taxon>
        <taxon>Rhabditida</taxon>
        <taxon>Spirurina</taxon>
        <taxon>Oxyuridomorpha</taxon>
        <taxon>Oxyuroidea</taxon>
        <taxon>Oxyuridae</taxon>
        <taxon>Syphacia</taxon>
    </lineage>
</organism>
<evidence type="ECO:0000259" key="6">
    <source>
        <dbReference type="PROSITE" id="PS50940"/>
    </source>
</evidence>
<dbReference type="WBParaSite" id="SMUV_0000479901-mRNA-1">
    <property type="protein sequence ID" value="SMUV_0000479901-mRNA-1"/>
    <property type="gene ID" value="SMUV_0000479901"/>
</dbReference>